<dbReference type="CDD" id="cd05799">
    <property type="entry name" value="PGM2"/>
    <property type="match status" value="1"/>
</dbReference>
<dbReference type="InterPro" id="IPR016055">
    <property type="entry name" value="A-D-PHexomutase_a/b/a-I/II/III"/>
</dbReference>
<dbReference type="Pfam" id="PF02878">
    <property type="entry name" value="PGM_PMM_I"/>
    <property type="match status" value="1"/>
</dbReference>
<comment type="subcellular location">
    <subcellularLocation>
        <location evidence="2">Cytoplasm</location>
    </subcellularLocation>
</comment>
<feature type="domain" description="Alpha-D-phosphohexomutase alpha/beta/alpha" evidence="13">
    <location>
        <begin position="225"/>
        <end position="322"/>
    </location>
</feature>
<accession>A0A8J6BCP1</accession>
<keyword evidence="4" id="KW-0963">Cytoplasm</keyword>
<dbReference type="Proteomes" id="UP000717585">
    <property type="component" value="Unassembled WGS sequence"/>
</dbReference>
<feature type="domain" description="Alpha-D-phosphohexomutase alpha/beta/alpha" evidence="14">
    <location>
        <begin position="332"/>
        <end position="442"/>
    </location>
</feature>
<comment type="caution">
    <text evidence="15">The sequence shown here is derived from an EMBL/GenBank/DDBJ whole genome shotgun (WGS) entry which is preliminary data.</text>
</comment>
<evidence type="ECO:0000313" key="15">
    <source>
        <dbReference type="EMBL" id="KAG9397442.1"/>
    </source>
</evidence>
<dbReference type="InterPro" id="IPR005846">
    <property type="entry name" value="A-D-PHexomutase_a/b/a-III"/>
</dbReference>
<dbReference type="GO" id="GO:0000287">
    <property type="term" value="F:magnesium ion binding"/>
    <property type="evidence" value="ECO:0007669"/>
    <property type="project" value="InterPro"/>
</dbReference>
<evidence type="ECO:0000313" key="16">
    <source>
        <dbReference type="Proteomes" id="UP000717585"/>
    </source>
</evidence>
<dbReference type="EMBL" id="JAHDYR010000002">
    <property type="protein sequence ID" value="KAG9397442.1"/>
    <property type="molecule type" value="Genomic_DNA"/>
</dbReference>
<name>A0A8J6BCP1_9EUKA</name>
<proteinExistence type="inferred from homology"/>
<dbReference type="GO" id="GO:0005634">
    <property type="term" value="C:nucleus"/>
    <property type="evidence" value="ECO:0007669"/>
    <property type="project" value="TreeGrafter"/>
</dbReference>
<keyword evidence="5" id="KW-0313">Glucose metabolism</keyword>
<keyword evidence="6" id="KW-0597">Phosphoprotein</keyword>
<dbReference type="InterPro" id="IPR005845">
    <property type="entry name" value="A-D-PHexomutase_a/b/a-II"/>
</dbReference>
<evidence type="ECO:0000259" key="12">
    <source>
        <dbReference type="Pfam" id="PF02878"/>
    </source>
</evidence>
<dbReference type="FunFam" id="3.40.120.10:FF:000035">
    <property type="entry name" value="Pgm3p"/>
    <property type="match status" value="1"/>
</dbReference>
<keyword evidence="10" id="KW-0119">Carbohydrate metabolism</keyword>
<comment type="cofactor">
    <cofactor evidence="1">
        <name>Mg(2+)</name>
        <dbReference type="ChEBI" id="CHEBI:18420"/>
    </cofactor>
</comment>
<keyword evidence="9" id="KW-0413">Isomerase</keyword>
<evidence type="ECO:0000256" key="7">
    <source>
        <dbReference type="ARBA" id="ARBA00022723"/>
    </source>
</evidence>
<dbReference type="InterPro" id="IPR036900">
    <property type="entry name" value="A-D-PHexomutase_C_sf"/>
</dbReference>
<dbReference type="GO" id="GO:0006006">
    <property type="term" value="P:glucose metabolic process"/>
    <property type="evidence" value="ECO:0007669"/>
    <property type="project" value="UniProtKB-KW"/>
</dbReference>
<dbReference type="SUPFAM" id="SSF55957">
    <property type="entry name" value="Phosphoglucomutase, C-terminal domain"/>
    <property type="match status" value="1"/>
</dbReference>
<evidence type="ECO:0000259" key="13">
    <source>
        <dbReference type="Pfam" id="PF02879"/>
    </source>
</evidence>
<dbReference type="Gene3D" id="3.40.120.10">
    <property type="entry name" value="Alpha-D-Glucose-1,6-Bisphosphate, subunit A, domain 3"/>
    <property type="match status" value="3"/>
</dbReference>
<organism evidence="15 16">
    <name type="scientific">Carpediemonas membranifera</name>
    <dbReference type="NCBI Taxonomy" id="201153"/>
    <lineage>
        <taxon>Eukaryota</taxon>
        <taxon>Metamonada</taxon>
        <taxon>Carpediemonas-like organisms</taxon>
        <taxon>Carpediemonas</taxon>
    </lineage>
</organism>
<evidence type="ECO:0000256" key="8">
    <source>
        <dbReference type="ARBA" id="ARBA00022842"/>
    </source>
</evidence>
<dbReference type="GO" id="GO:0008973">
    <property type="term" value="F:phosphopentomutase activity"/>
    <property type="evidence" value="ECO:0007669"/>
    <property type="project" value="TreeGrafter"/>
</dbReference>
<evidence type="ECO:0000256" key="9">
    <source>
        <dbReference type="ARBA" id="ARBA00023235"/>
    </source>
</evidence>
<evidence type="ECO:0000256" key="10">
    <source>
        <dbReference type="ARBA" id="ARBA00023277"/>
    </source>
</evidence>
<evidence type="ECO:0000256" key="4">
    <source>
        <dbReference type="ARBA" id="ARBA00022490"/>
    </source>
</evidence>
<dbReference type="AlphaFoldDB" id="A0A8J6BCP1"/>
<evidence type="ECO:0000256" key="11">
    <source>
        <dbReference type="RuleBase" id="RU004326"/>
    </source>
</evidence>
<dbReference type="PROSITE" id="PS00710">
    <property type="entry name" value="PGM_PMM"/>
    <property type="match status" value="1"/>
</dbReference>
<dbReference type="InterPro" id="IPR016066">
    <property type="entry name" value="A-D-PHexomutase_CS"/>
</dbReference>
<dbReference type="Pfam" id="PF02880">
    <property type="entry name" value="PGM_PMM_III"/>
    <property type="match status" value="1"/>
</dbReference>
<sequence>MAKTQQDVQADYDAWMKIDKDPKTREELETLMKEEKYDEIHFKLNNRMTFGTAGLRGRIAAGYICMNIVTVQQASQGLCQYVKKMVPNAEEKGVVIGHDARYYSHDFARIAAACFLKEGIPVRLYSDIVPTPFVPYAVKKYSAACGIMVTASHNPAADNGYKVYWSDGVQITEPHDKGIQDSIIANLDLWDVIPVAEVDANDKVTDIHAEVMDSYYKDIQSVRARTDEENAACPVRIAYSAMHGVGYKYAMRSLESYGFNTDKMVVPVKAQVQPDPAFPTTAFPNPEIPERLTVAIKEADEAGVTVIFANDPDADRLAVAEKTELGWRSLHGNQIGVLLADWLFQADVARRPDVTNDKRCFVNSLVSTNMLGAYAKANGAQYAGVLTGFKWIGRECARFANEGVTPILGFEEAIGFMCGPLVFDKDGISAAGVMAELTAATYAAGNTLFGRFKDLQKKYGYFMCNNSFFICHEKPVIDSIFARLRAPTAENYMKKVGRFTALQIRDLTTGLDTNQADQKAILPLQPGAHMITYWFDNGAIMTLRTSGTEPKIKWYAELGGEDPAKAQAEIDELVEAMKEEWLEPEKNGLQTEM</sequence>
<reference evidence="15" key="1">
    <citation type="submission" date="2021-05" db="EMBL/GenBank/DDBJ databases">
        <title>A free-living protist that lacks canonical eukaryotic 1 DNA replication and segregation systems.</title>
        <authorList>
            <person name="Salas-Leiva D.E."/>
            <person name="Tromer E.C."/>
            <person name="Curtis B.A."/>
            <person name="Jerlstrom-Hultqvist J."/>
            <person name="Kolisko M."/>
            <person name="Yi Z."/>
            <person name="Salas-Leiva J.S."/>
            <person name="Gallot-Lavallee L."/>
            <person name="Kops G.J.P.L."/>
            <person name="Archibald J.M."/>
            <person name="Simpson A.G.B."/>
            <person name="Roger A.J."/>
        </authorList>
    </citation>
    <scope>NUCLEOTIDE SEQUENCE</scope>
    <source>
        <strain evidence="15">BICM</strain>
    </source>
</reference>
<evidence type="ECO:0000259" key="14">
    <source>
        <dbReference type="Pfam" id="PF02880"/>
    </source>
</evidence>
<dbReference type="InterPro" id="IPR005844">
    <property type="entry name" value="A-D-PHexomutase_a/b/a-I"/>
</dbReference>
<evidence type="ECO:0000256" key="1">
    <source>
        <dbReference type="ARBA" id="ARBA00001946"/>
    </source>
</evidence>
<dbReference type="Pfam" id="PF02879">
    <property type="entry name" value="PGM_PMM_II"/>
    <property type="match status" value="1"/>
</dbReference>
<dbReference type="SUPFAM" id="SSF53738">
    <property type="entry name" value="Phosphoglucomutase, first 3 domains"/>
    <property type="match status" value="3"/>
</dbReference>
<dbReference type="GO" id="GO:0006166">
    <property type="term" value="P:purine ribonucleoside salvage"/>
    <property type="evidence" value="ECO:0007669"/>
    <property type="project" value="TreeGrafter"/>
</dbReference>
<dbReference type="GO" id="GO:0005737">
    <property type="term" value="C:cytoplasm"/>
    <property type="evidence" value="ECO:0007669"/>
    <property type="project" value="UniProtKB-SubCell"/>
</dbReference>
<evidence type="ECO:0000256" key="3">
    <source>
        <dbReference type="ARBA" id="ARBA00010231"/>
    </source>
</evidence>
<evidence type="ECO:0000256" key="6">
    <source>
        <dbReference type="ARBA" id="ARBA00022553"/>
    </source>
</evidence>
<feature type="domain" description="Alpha-D-phosphohexomutase alpha/beta/alpha" evidence="12">
    <location>
        <begin position="48"/>
        <end position="183"/>
    </location>
</feature>
<keyword evidence="16" id="KW-1185">Reference proteome</keyword>
<dbReference type="Gene3D" id="3.30.310.50">
    <property type="entry name" value="Alpha-D-phosphohexomutase, C-terminal domain"/>
    <property type="match status" value="1"/>
</dbReference>
<gene>
    <name evidence="15" type="ORF">J8273_0937</name>
</gene>
<protein>
    <submittedName>
        <fullName evidence="15">Phosphoglucomutase/phosphomannomutase, alpha/beta/alpha domain I</fullName>
    </submittedName>
</protein>
<comment type="similarity">
    <text evidence="3 11">Belongs to the phosphohexose mutase family.</text>
</comment>
<dbReference type="PANTHER" id="PTHR45745:SF1">
    <property type="entry name" value="PHOSPHOGLUCOMUTASE 2B-RELATED"/>
    <property type="match status" value="1"/>
</dbReference>
<dbReference type="PANTHER" id="PTHR45745">
    <property type="entry name" value="PHOSPHOMANNOMUTASE 45A"/>
    <property type="match status" value="1"/>
</dbReference>
<evidence type="ECO:0000256" key="5">
    <source>
        <dbReference type="ARBA" id="ARBA00022526"/>
    </source>
</evidence>
<keyword evidence="8 11" id="KW-0460">Magnesium</keyword>
<dbReference type="OrthoDB" id="8300170at2759"/>
<evidence type="ECO:0000256" key="2">
    <source>
        <dbReference type="ARBA" id="ARBA00004496"/>
    </source>
</evidence>
<keyword evidence="7 11" id="KW-0479">Metal-binding</keyword>